<evidence type="ECO:0008006" key="3">
    <source>
        <dbReference type="Google" id="ProtNLM"/>
    </source>
</evidence>
<dbReference type="RefSeq" id="WP_372566843.1">
    <property type="nucleotide sequence ID" value="NZ_JBGOSP010000047.1"/>
</dbReference>
<dbReference type="Proteomes" id="UP001571476">
    <property type="component" value="Unassembled WGS sequence"/>
</dbReference>
<proteinExistence type="predicted"/>
<keyword evidence="2" id="KW-1185">Reference proteome</keyword>
<evidence type="ECO:0000313" key="2">
    <source>
        <dbReference type="Proteomes" id="UP001571476"/>
    </source>
</evidence>
<comment type="caution">
    <text evidence="1">The sequence shown here is derived from an EMBL/GenBank/DDBJ whole genome shotgun (WGS) entry which is preliminary data.</text>
</comment>
<dbReference type="InterPro" id="IPR047951">
    <property type="entry name" value="Transpos_ISL3"/>
</dbReference>
<evidence type="ECO:0000313" key="1">
    <source>
        <dbReference type="EMBL" id="MFA3842959.1"/>
    </source>
</evidence>
<gene>
    <name evidence="1" type="ORF">ACEG43_43660</name>
</gene>
<reference evidence="1 2" key="1">
    <citation type="submission" date="2024-08" db="EMBL/GenBank/DDBJ databases">
        <title>Genome sequence of Streptomyces aureus CACIA-1.46HGO.</title>
        <authorList>
            <person name="Evangelista-Martinez Z."/>
        </authorList>
    </citation>
    <scope>NUCLEOTIDE SEQUENCE [LARGE SCALE GENOMIC DNA]</scope>
    <source>
        <strain evidence="1 2">CACIA-1.46HGO</strain>
    </source>
</reference>
<organism evidence="1 2">
    <name type="scientific">Streptomyces aureus</name>
    <dbReference type="NCBI Taxonomy" id="193461"/>
    <lineage>
        <taxon>Bacteria</taxon>
        <taxon>Bacillati</taxon>
        <taxon>Actinomycetota</taxon>
        <taxon>Actinomycetes</taxon>
        <taxon>Kitasatosporales</taxon>
        <taxon>Streptomycetaceae</taxon>
        <taxon>Streptomyces</taxon>
    </lineage>
</organism>
<protein>
    <recommendedName>
        <fullName evidence="3">Transposase</fullName>
    </recommendedName>
</protein>
<dbReference type="PANTHER" id="PTHR33498:SF1">
    <property type="entry name" value="TRANSPOSASE FOR INSERTION SEQUENCE ELEMENT IS1557"/>
    <property type="match status" value="1"/>
</dbReference>
<dbReference type="PANTHER" id="PTHR33498">
    <property type="entry name" value="TRANSPOSASE FOR INSERTION SEQUENCE ELEMENT IS1557"/>
    <property type="match status" value="1"/>
</dbReference>
<name>A0ABV4SZ92_9ACTN</name>
<sequence>MANVLVVAVDVSDAVVAVRARTRRDVPAACTGCGTLSEWSHSRYVRHLADAALGDRPVRIDLSVRRLCCENAACPKITFAEQVSGLTVRYQRRTPRGEALGRRVVNQDQPVRSLELWFRLGKL</sequence>
<accession>A0ABV4SZ92</accession>
<dbReference type="EMBL" id="JBGOSP010000047">
    <property type="protein sequence ID" value="MFA3842959.1"/>
    <property type="molecule type" value="Genomic_DNA"/>
</dbReference>